<dbReference type="PIRSF" id="PIRSF016487">
    <property type="entry name" value="CYTH_UCP016487"/>
    <property type="match status" value="1"/>
</dbReference>
<evidence type="ECO:0000259" key="2">
    <source>
        <dbReference type="PROSITE" id="PS51707"/>
    </source>
</evidence>
<dbReference type="PANTHER" id="PTHR40114:SF1">
    <property type="entry name" value="SLR0698 PROTEIN"/>
    <property type="match status" value="1"/>
</dbReference>
<dbReference type="Gene3D" id="2.40.320.10">
    <property type="entry name" value="Hypothetical Protein Pfu-838710-001"/>
    <property type="match status" value="1"/>
</dbReference>
<dbReference type="SMART" id="SM01118">
    <property type="entry name" value="CYTH"/>
    <property type="match status" value="1"/>
</dbReference>
<reference evidence="3 4" key="1">
    <citation type="submission" date="2018-06" db="EMBL/GenBank/DDBJ databases">
        <title>Genomic Encyclopedia of Type Strains, Phase IV (KMG-IV): sequencing the most valuable type-strain genomes for metagenomic binning, comparative biology and taxonomic classification.</title>
        <authorList>
            <person name="Goeker M."/>
        </authorList>
    </citation>
    <scope>NUCLEOTIDE SEQUENCE [LARGE SCALE GENOMIC DNA]</scope>
    <source>
        <strain evidence="3 4">DSM 25532</strain>
    </source>
</reference>
<protein>
    <submittedName>
        <fullName evidence="3">CYTH domain-containing protein</fullName>
    </submittedName>
</protein>
<dbReference type="RefSeq" id="WP_113959428.1">
    <property type="nucleotide sequence ID" value="NZ_QNRR01000005.1"/>
</dbReference>
<comment type="caution">
    <text evidence="3">The sequence shown here is derived from an EMBL/GenBank/DDBJ whole genome shotgun (WGS) entry which is preliminary data.</text>
</comment>
<dbReference type="EMBL" id="QNRR01000005">
    <property type="protein sequence ID" value="RBP43698.1"/>
    <property type="molecule type" value="Genomic_DNA"/>
</dbReference>
<keyword evidence="4" id="KW-1185">Reference proteome</keyword>
<dbReference type="AlphaFoldDB" id="A0A366HL83"/>
<gene>
    <name evidence="3" type="ORF">DES53_10597</name>
</gene>
<dbReference type="CDD" id="cd07891">
    <property type="entry name" value="CYTH-like_CthTTM-like_1"/>
    <property type="match status" value="1"/>
</dbReference>
<dbReference type="InterPro" id="IPR012042">
    <property type="entry name" value="NeuTTM/CthTTM-like"/>
</dbReference>
<dbReference type="OrthoDB" id="9805588at2"/>
<accession>A0A366HL83</accession>
<dbReference type="PANTHER" id="PTHR40114">
    <property type="entry name" value="SLR0698 PROTEIN"/>
    <property type="match status" value="1"/>
</dbReference>
<dbReference type="SUPFAM" id="SSF55154">
    <property type="entry name" value="CYTH-like phosphatases"/>
    <property type="match status" value="1"/>
</dbReference>
<feature type="active site" description="Proton acceptor" evidence="1">
    <location>
        <position position="29"/>
    </location>
</feature>
<evidence type="ECO:0000313" key="4">
    <source>
        <dbReference type="Proteomes" id="UP000253426"/>
    </source>
</evidence>
<evidence type="ECO:0000256" key="1">
    <source>
        <dbReference type="PIRSR" id="PIRSR016487-1"/>
    </source>
</evidence>
<dbReference type="InterPro" id="IPR033469">
    <property type="entry name" value="CYTH-like_dom_sf"/>
</dbReference>
<dbReference type="PROSITE" id="PS51707">
    <property type="entry name" value="CYTH"/>
    <property type="match status" value="1"/>
</dbReference>
<name>A0A366HL83_9BACT</name>
<proteinExistence type="predicted"/>
<feature type="domain" description="CYTH" evidence="2">
    <location>
        <begin position="2"/>
        <end position="147"/>
    </location>
</feature>
<evidence type="ECO:0000313" key="3">
    <source>
        <dbReference type="EMBL" id="RBP43698.1"/>
    </source>
</evidence>
<dbReference type="Pfam" id="PF01928">
    <property type="entry name" value="CYTH"/>
    <property type="match status" value="1"/>
</dbReference>
<dbReference type="Proteomes" id="UP000253426">
    <property type="component" value="Unassembled WGS sequence"/>
</dbReference>
<dbReference type="InterPro" id="IPR023577">
    <property type="entry name" value="CYTH_domain"/>
</dbReference>
<organism evidence="3 4">
    <name type="scientific">Roseimicrobium gellanilyticum</name>
    <dbReference type="NCBI Taxonomy" id="748857"/>
    <lineage>
        <taxon>Bacteria</taxon>
        <taxon>Pseudomonadati</taxon>
        <taxon>Verrucomicrobiota</taxon>
        <taxon>Verrucomicrobiia</taxon>
        <taxon>Verrucomicrobiales</taxon>
        <taxon>Verrucomicrobiaceae</taxon>
        <taxon>Roseimicrobium</taxon>
    </lineage>
</organism>
<sequence length="156" mass="17776">MGQEIERKFLVTGDGWREGAEGTLYRQGYLAKDKERTVRVRVAGAKAYLTIKGRTSGTSRAEYEYEIPLKDAEELLNLCEGPLVEKTRHKIPYAGHTWEVDVFHGDNEGLIMAEVELQSEDAHVEMPDWAGKEVSGDVRYYNSSLSKKPYKMWTDT</sequence>